<accession>A0ABR2VL41</accession>
<dbReference type="InterPro" id="IPR009011">
    <property type="entry name" value="Man6P_isomerase_rcpt-bd_dom_sf"/>
</dbReference>
<name>A0ABR2VL41_9FUNG</name>
<dbReference type="PANTHER" id="PTHR15071:SF0">
    <property type="entry name" value="MANNOSE 6-PHOSPHATE RECEPTOR-LIKE PROTEIN 1"/>
    <property type="match status" value="1"/>
</dbReference>
<dbReference type="EMBL" id="JASJQH010009941">
    <property type="protein sequence ID" value="KAK9674854.1"/>
    <property type="molecule type" value="Genomic_DNA"/>
</dbReference>
<evidence type="ECO:0000259" key="11">
    <source>
        <dbReference type="PROSITE" id="PS51914"/>
    </source>
</evidence>
<evidence type="ECO:0000256" key="9">
    <source>
        <dbReference type="SAM" id="Phobius"/>
    </source>
</evidence>
<dbReference type="SMART" id="SM01404">
    <property type="entry name" value="CIMR"/>
    <property type="match status" value="1"/>
</dbReference>
<keyword evidence="13" id="KW-1185">Reference proteome</keyword>
<evidence type="ECO:0000256" key="4">
    <source>
        <dbReference type="ARBA" id="ARBA00022729"/>
    </source>
</evidence>
<keyword evidence="2" id="KW-0813">Transport</keyword>
<evidence type="ECO:0000313" key="13">
    <source>
        <dbReference type="Proteomes" id="UP001479436"/>
    </source>
</evidence>
<feature type="domain" description="MRH" evidence="11">
    <location>
        <begin position="30"/>
        <end position="172"/>
    </location>
</feature>
<comment type="caution">
    <text evidence="12">The sequence shown here is derived from an EMBL/GenBank/DDBJ whole genome shotgun (WGS) entry which is preliminary data.</text>
</comment>
<keyword evidence="8" id="KW-0325">Glycoprotein</keyword>
<comment type="subcellular location">
    <subcellularLocation>
        <location evidence="1">Endomembrane system</location>
    </subcellularLocation>
</comment>
<evidence type="ECO:0000256" key="2">
    <source>
        <dbReference type="ARBA" id="ARBA00022448"/>
    </source>
</evidence>
<evidence type="ECO:0000256" key="5">
    <source>
        <dbReference type="ARBA" id="ARBA00022989"/>
    </source>
</evidence>
<evidence type="ECO:0000256" key="10">
    <source>
        <dbReference type="SAM" id="SignalP"/>
    </source>
</evidence>
<feature type="transmembrane region" description="Helical" evidence="9">
    <location>
        <begin position="184"/>
        <end position="204"/>
    </location>
</feature>
<organism evidence="12 13">
    <name type="scientific">Basidiobolus ranarum</name>
    <dbReference type="NCBI Taxonomy" id="34480"/>
    <lineage>
        <taxon>Eukaryota</taxon>
        <taxon>Fungi</taxon>
        <taxon>Fungi incertae sedis</taxon>
        <taxon>Zoopagomycota</taxon>
        <taxon>Entomophthoromycotina</taxon>
        <taxon>Basidiobolomycetes</taxon>
        <taxon>Basidiobolales</taxon>
        <taxon>Basidiobolaceae</taxon>
        <taxon>Basidiobolus</taxon>
    </lineage>
</organism>
<keyword evidence="4 10" id="KW-0732">Signal</keyword>
<dbReference type="Pfam" id="PF02157">
    <property type="entry name" value="Man-6-P_recep"/>
    <property type="match status" value="1"/>
</dbReference>
<evidence type="ECO:0000256" key="3">
    <source>
        <dbReference type="ARBA" id="ARBA00022692"/>
    </source>
</evidence>
<dbReference type="PANTHER" id="PTHR15071">
    <property type="entry name" value="MANNOSE-6-PHOSPHATE RECEPTOR FAMILY MEMBER"/>
    <property type="match status" value="1"/>
</dbReference>
<dbReference type="InterPro" id="IPR028927">
    <property type="entry name" value="Man-6-P_rcpt"/>
</dbReference>
<dbReference type="Proteomes" id="UP001479436">
    <property type="component" value="Unassembled WGS sequence"/>
</dbReference>
<dbReference type="PRINTS" id="PR00715">
    <property type="entry name" value="MAN6PRECEPTR"/>
</dbReference>
<keyword evidence="7" id="KW-1015">Disulfide bond</keyword>
<feature type="chain" id="PRO_5046145270" evidence="10">
    <location>
        <begin position="28"/>
        <end position="269"/>
    </location>
</feature>
<feature type="signal peptide" evidence="10">
    <location>
        <begin position="1"/>
        <end position="27"/>
    </location>
</feature>
<dbReference type="InterPro" id="IPR000296">
    <property type="entry name" value="Man-6-P_rcpt_cation_dep"/>
</dbReference>
<protein>
    <submittedName>
        <fullName evidence="12">Cation-independent mannose-6-phosphate receptor CI-MPR</fullName>
    </submittedName>
</protein>
<sequence length="269" mass="30224">MLWLSRSTLWIALICGLGSLTLSPVHGQENDCTVVNPDTKEFYDLRPLIKKSVEDWTVKSTDDRTYKLNVCHDILDETTGMREPVGVGSFVRKDAKGISLGKQNSSPLIAENRLKLQYKGGDECAKTTQRRSTLIYLECDKTIKGLGAPEYLDNVDECTYVFLWKTPHACPTVQGGSSKMSGGGIFAIILSVLFGLYWIGGILYKRIVMGQRGLNQLPNVEYWRALSHFVKNLFGMVFPSCCGNRSRQYDYGHINTDEANIFIDDDDEE</sequence>
<keyword evidence="12" id="KW-0675">Receptor</keyword>
<evidence type="ECO:0000256" key="8">
    <source>
        <dbReference type="ARBA" id="ARBA00023180"/>
    </source>
</evidence>
<proteinExistence type="predicted"/>
<gene>
    <name evidence="12" type="primary">MRL1_3</name>
    <name evidence="12" type="ORF">K7432_016837</name>
</gene>
<keyword evidence="3 9" id="KW-0812">Transmembrane</keyword>
<reference evidence="12 13" key="1">
    <citation type="submission" date="2023-04" db="EMBL/GenBank/DDBJ databases">
        <title>Genome of Basidiobolus ranarum AG-B5.</title>
        <authorList>
            <person name="Stajich J.E."/>
            <person name="Carter-House D."/>
            <person name="Gryganskyi A."/>
        </authorList>
    </citation>
    <scope>NUCLEOTIDE SEQUENCE [LARGE SCALE GENOMIC DNA]</scope>
    <source>
        <strain evidence="12 13">AG-B5</strain>
    </source>
</reference>
<dbReference type="PROSITE" id="PS51914">
    <property type="entry name" value="MRH"/>
    <property type="match status" value="1"/>
</dbReference>
<evidence type="ECO:0000256" key="6">
    <source>
        <dbReference type="ARBA" id="ARBA00023136"/>
    </source>
</evidence>
<keyword evidence="6 9" id="KW-0472">Membrane</keyword>
<dbReference type="Gene3D" id="2.70.130.10">
    <property type="entry name" value="Mannose-6-phosphate receptor binding domain"/>
    <property type="match status" value="1"/>
</dbReference>
<evidence type="ECO:0000256" key="1">
    <source>
        <dbReference type="ARBA" id="ARBA00004308"/>
    </source>
</evidence>
<evidence type="ECO:0000313" key="12">
    <source>
        <dbReference type="EMBL" id="KAK9674854.1"/>
    </source>
</evidence>
<dbReference type="SUPFAM" id="SSF50911">
    <property type="entry name" value="Mannose 6-phosphate receptor domain"/>
    <property type="match status" value="1"/>
</dbReference>
<keyword evidence="5 9" id="KW-1133">Transmembrane helix</keyword>
<dbReference type="InterPro" id="IPR044865">
    <property type="entry name" value="MRH_dom"/>
</dbReference>
<evidence type="ECO:0000256" key="7">
    <source>
        <dbReference type="ARBA" id="ARBA00023157"/>
    </source>
</evidence>